<feature type="region of interest" description="Disordered" evidence="1">
    <location>
        <begin position="52"/>
        <end position="76"/>
    </location>
</feature>
<comment type="caution">
    <text evidence="2">The sequence shown here is derived from an EMBL/GenBank/DDBJ whole genome shotgun (WGS) entry which is preliminary data.</text>
</comment>
<reference evidence="2 3" key="1">
    <citation type="journal article" date="2019" name="Commun. Biol.">
        <title>The bagworm genome reveals a unique fibroin gene that provides high tensile strength.</title>
        <authorList>
            <person name="Kono N."/>
            <person name="Nakamura H."/>
            <person name="Ohtoshi R."/>
            <person name="Tomita M."/>
            <person name="Numata K."/>
            <person name="Arakawa K."/>
        </authorList>
    </citation>
    <scope>NUCLEOTIDE SEQUENCE [LARGE SCALE GENOMIC DNA]</scope>
</reference>
<sequence>METNLKTDSRQKNLFTLIVRSLRRAATSAARFFLTKFISGRGAGAGAVCNKSSVRRARRGRGRAPRHRAARKHVTRQMYRSAGRLTAAESRLY</sequence>
<evidence type="ECO:0000313" key="3">
    <source>
        <dbReference type="Proteomes" id="UP000299102"/>
    </source>
</evidence>
<dbReference type="EMBL" id="BGZK01000886">
    <property type="protein sequence ID" value="GBP64060.1"/>
    <property type="molecule type" value="Genomic_DNA"/>
</dbReference>
<keyword evidence="3" id="KW-1185">Reference proteome</keyword>
<dbReference type="AlphaFoldDB" id="A0A4C1XLR9"/>
<gene>
    <name evidence="2" type="ORF">EVAR_44143_1</name>
</gene>
<dbReference type="Proteomes" id="UP000299102">
    <property type="component" value="Unassembled WGS sequence"/>
</dbReference>
<accession>A0A4C1XLR9</accession>
<feature type="compositionally biased region" description="Basic residues" evidence="1">
    <location>
        <begin position="53"/>
        <end position="75"/>
    </location>
</feature>
<name>A0A4C1XLR9_EUMVA</name>
<proteinExistence type="predicted"/>
<evidence type="ECO:0000256" key="1">
    <source>
        <dbReference type="SAM" id="MobiDB-lite"/>
    </source>
</evidence>
<organism evidence="2 3">
    <name type="scientific">Eumeta variegata</name>
    <name type="common">Bagworm moth</name>
    <name type="synonym">Eumeta japonica</name>
    <dbReference type="NCBI Taxonomy" id="151549"/>
    <lineage>
        <taxon>Eukaryota</taxon>
        <taxon>Metazoa</taxon>
        <taxon>Ecdysozoa</taxon>
        <taxon>Arthropoda</taxon>
        <taxon>Hexapoda</taxon>
        <taxon>Insecta</taxon>
        <taxon>Pterygota</taxon>
        <taxon>Neoptera</taxon>
        <taxon>Endopterygota</taxon>
        <taxon>Lepidoptera</taxon>
        <taxon>Glossata</taxon>
        <taxon>Ditrysia</taxon>
        <taxon>Tineoidea</taxon>
        <taxon>Psychidae</taxon>
        <taxon>Oiketicinae</taxon>
        <taxon>Eumeta</taxon>
    </lineage>
</organism>
<protein>
    <submittedName>
        <fullName evidence="2">Uncharacterized protein</fullName>
    </submittedName>
</protein>
<evidence type="ECO:0000313" key="2">
    <source>
        <dbReference type="EMBL" id="GBP64060.1"/>
    </source>
</evidence>